<dbReference type="NCBIfam" id="NF005559">
    <property type="entry name" value="PRK07231.1"/>
    <property type="match status" value="1"/>
</dbReference>
<evidence type="ECO:0000256" key="2">
    <source>
        <dbReference type="ARBA" id="ARBA00023221"/>
    </source>
</evidence>
<name>A0ABV1GGW5_9FIRM</name>
<dbReference type="InterPro" id="IPR057326">
    <property type="entry name" value="KR_dom"/>
</dbReference>
<comment type="caution">
    <text evidence="4">The sequence shown here is derived from an EMBL/GenBank/DDBJ whole genome shotgun (WGS) entry which is preliminary data.</text>
</comment>
<sequence length="244" mass="25984">MEKTAVVTGASRGIGAAIATALGADGYRVAVCYRSQREKAEAVCRAIVANGGTAVPFQVNVAEEESVQRLFRQVRETLGPTEILINNAGIAQQKLFSDLSTSEWDEMFAVHVRGAFLCCREALPEMIRRKWGRIVNLSSMWGQVGASCEVHYSAAKAALIGMTKALAQEEGPSGITVNCVAPGAVETDMMRSFSQEDKAVLADETPLCRLGTPEDVAQAVRFLVSPAASFITGQVLGVNGGFVI</sequence>
<dbReference type="InterPro" id="IPR036291">
    <property type="entry name" value="NAD(P)-bd_dom_sf"/>
</dbReference>
<dbReference type="PROSITE" id="PS00061">
    <property type="entry name" value="ADH_SHORT"/>
    <property type="match status" value="1"/>
</dbReference>
<dbReference type="EMBL" id="JBBMFA010000100">
    <property type="protein sequence ID" value="MEQ2520966.1"/>
    <property type="molecule type" value="Genomic_DNA"/>
</dbReference>
<evidence type="ECO:0000313" key="4">
    <source>
        <dbReference type="EMBL" id="MEQ2520966.1"/>
    </source>
</evidence>
<proteinExistence type="inferred from homology"/>
<dbReference type="Pfam" id="PF13561">
    <property type="entry name" value="adh_short_C2"/>
    <property type="match status" value="1"/>
</dbReference>
<dbReference type="NCBIfam" id="NF009466">
    <property type="entry name" value="PRK12826.1-2"/>
    <property type="match status" value="1"/>
</dbReference>
<dbReference type="PANTHER" id="PTHR42879">
    <property type="entry name" value="3-OXOACYL-(ACYL-CARRIER-PROTEIN) REDUCTASE"/>
    <property type="match status" value="1"/>
</dbReference>
<dbReference type="NCBIfam" id="NF047420">
    <property type="entry name" value="EF_P_mod_YmfI"/>
    <property type="match status" value="1"/>
</dbReference>
<reference evidence="4 5" key="1">
    <citation type="submission" date="2024-03" db="EMBL/GenBank/DDBJ databases">
        <title>Human intestinal bacterial collection.</title>
        <authorList>
            <person name="Pauvert C."/>
            <person name="Hitch T.C.A."/>
            <person name="Clavel T."/>
        </authorList>
    </citation>
    <scope>NUCLEOTIDE SEQUENCE [LARGE SCALE GENOMIC DNA]</scope>
    <source>
        <strain evidence="4 5">CLA-JM-H11</strain>
    </source>
</reference>
<dbReference type="PANTHER" id="PTHR42879:SF2">
    <property type="entry name" value="3-OXOACYL-[ACYL-CARRIER-PROTEIN] REDUCTASE FABG"/>
    <property type="match status" value="1"/>
</dbReference>
<evidence type="ECO:0000259" key="3">
    <source>
        <dbReference type="SMART" id="SM00822"/>
    </source>
</evidence>
<dbReference type="PRINTS" id="PR00081">
    <property type="entry name" value="GDHRDH"/>
</dbReference>
<protein>
    <submittedName>
        <fullName evidence="4">SDR family oxidoreductase</fullName>
    </submittedName>
</protein>
<dbReference type="RefSeq" id="WP_349216506.1">
    <property type="nucleotide sequence ID" value="NZ_JBBMFA010000100.1"/>
</dbReference>
<dbReference type="InterPro" id="IPR002347">
    <property type="entry name" value="SDR_fam"/>
</dbReference>
<gene>
    <name evidence="4" type="ORF">WMO24_11080</name>
</gene>
<keyword evidence="5" id="KW-1185">Reference proteome</keyword>
<dbReference type="InterPro" id="IPR020904">
    <property type="entry name" value="Sc_DH/Rdtase_CS"/>
</dbReference>
<keyword evidence="2" id="KW-0753">Steroid metabolism</keyword>
<feature type="domain" description="Ketoreductase" evidence="3">
    <location>
        <begin position="3"/>
        <end position="183"/>
    </location>
</feature>
<dbReference type="SUPFAM" id="SSF51735">
    <property type="entry name" value="NAD(P)-binding Rossmann-fold domains"/>
    <property type="match status" value="1"/>
</dbReference>
<dbReference type="Proteomes" id="UP001477672">
    <property type="component" value="Unassembled WGS sequence"/>
</dbReference>
<evidence type="ECO:0000256" key="1">
    <source>
        <dbReference type="ARBA" id="ARBA00006484"/>
    </source>
</evidence>
<evidence type="ECO:0000313" key="5">
    <source>
        <dbReference type="Proteomes" id="UP001477672"/>
    </source>
</evidence>
<accession>A0ABV1GGW5</accession>
<dbReference type="Gene3D" id="3.40.50.720">
    <property type="entry name" value="NAD(P)-binding Rossmann-like Domain"/>
    <property type="match status" value="1"/>
</dbReference>
<comment type="similarity">
    <text evidence="1">Belongs to the short-chain dehydrogenases/reductases (SDR) family.</text>
</comment>
<dbReference type="InterPro" id="IPR050259">
    <property type="entry name" value="SDR"/>
</dbReference>
<keyword evidence="2" id="KW-0443">Lipid metabolism</keyword>
<dbReference type="SMART" id="SM00822">
    <property type="entry name" value="PKS_KR"/>
    <property type="match status" value="1"/>
</dbReference>
<organism evidence="4 5">
    <name type="scientific">Ruthenibacterium intestinale</name>
    <dbReference type="NCBI Taxonomy" id="3133163"/>
    <lineage>
        <taxon>Bacteria</taxon>
        <taxon>Bacillati</taxon>
        <taxon>Bacillota</taxon>
        <taxon>Clostridia</taxon>
        <taxon>Eubacteriales</taxon>
        <taxon>Oscillospiraceae</taxon>
        <taxon>Ruthenibacterium</taxon>
    </lineage>
</organism>
<dbReference type="PRINTS" id="PR00080">
    <property type="entry name" value="SDRFAMILY"/>
</dbReference>